<dbReference type="Gene3D" id="2.60.40.10">
    <property type="entry name" value="Immunoglobulins"/>
    <property type="match status" value="3"/>
</dbReference>
<sequence length="433" mass="47250">MLSPACNVLILLGSFLIAASQGNLSHDRSQPTTSDEIVVAGSKVLLQCEVEDPDDSSLQWSNPAQQTLYFGEKRALRDLRIQLERSTPNELTISIDNATLADEGEYTCSIFTMPVRTAKAIVTVLGIPQKPQISGYSDPLKEGDVAQLTCFSSGSKPAAELRWHKGDKLLSAEPSEVEEDANGKTFTVTSRVEFTVGKEDNGVEVTCTVDHESLQNSDKSTSQKLAVFYKPTAEIKSYPDSPREGQNLRLRCDGRGNPIPQEYKWEKQGAQAPLAEAQDNILVFDSLNKSDSGTYICYASSIMGISTAIYNLNVHDASPMTHSGSTYHAIIGGIVAVIVFLLLILLIVLGHYLIRHKGRLQLKPAQMFSASCKPGLGRPQGLNVALQASLIWPLGLHIPFSSCIHTLLRLLPSPALLHTFLEGFWKCLKCLPG</sequence>
<evidence type="ECO:0000256" key="3">
    <source>
        <dbReference type="ARBA" id="ARBA00022737"/>
    </source>
</evidence>
<protein>
    <submittedName>
        <fullName evidence="10">Cell adhesion molecule 3</fullName>
    </submittedName>
</protein>
<dbReference type="PANTHER" id="PTHR45889">
    <property type="entry name" value="IG-LIKE DOMAIN-CONTAINING PROTEIN"/>
    <property type="match status" value="1"/>
</dbReference>
<reference evidence="10" key="2">
    <citation type="submission" date="2025-08" db="UniProtKB">
        <authorList>
            <consortium name="Ensembl"/>
        </authorList>
    </citation>
    <scope>IDENTIFICATION</scope>
</reference>
<dbReference type="InterPro" id="IPR003599">
    <property type="entry name" value="Ig_sub"/>
</dbReference>
<feature type="transmembrane region" description="Helical" evidence="7">
    <location>
        <begin position="327"/>
        <end position="354"/>
    </location>
</feature>
<keyword evidence="7" id="KW-1133">Transmembrane helix</keyword>
<keyword evidence="2 8" id="KW-0732">Signal</keyword>
<gene>
    <name evidence="10" type="primary">CADM3</name>
</gene>
<dbReference type="SUPFAM" id="SSF48726">
    <property type="entry name" value="Immunoglobulin"/>
    <property type="match status" value="3"/>
</dbReference>
<dbReference type="Ensembl" id="ENSPMRT00000030146.1">
    <property type="protein sequence ID" value="ENSPMRP00000028419.1"/>
    <property type="gene ID" value="ENSPMRG00000018343.1"/>
</dbReference>
<evidence type="ECO:0000313" key="11">
    <source>
        <dbReference type="Proteomes" id="UP000472272"/>
    </source>
</evidence>
<evidence type="ECO:0000256" key="7">
    <source>
        <dbReference type="SAM" id="Phobius"/>
    </source>
</evidence>
<dbReference type="GO" id="GO:0007156">
    <property type="term" value="P:homophilic cell adhesion via plasma membrane adhesion molecules"/>
    <property type="evidence" value="ECO:0007669"/>
    <property type="project" value="TreeGrafter"/>
</dbReference>
<feature type="chain" id="PRO_5025386945" evidence="8">
    <location>
        <begin position="21"/>
        <end position="433"/>
    </location>
</feature>
<organism evidence="10 11">
    <name type="scientific">Podarcis muralis</name>
    <name type="common">Wall lizard</name>
    <name type="synonym">Lacerta muralis</name>
    <dbReference type="NCBI Taxonomy" id="64176"/>
    <lineage>
        <taxon>Eukaryota</taxon>
        <taxon>Metazoa</taxon>
        <taxon>Chordata</taxon>
        <taxon>Craniata</taxon>
        <taxon>Vertebrata</taxon>
        <taxon>Euteleostomi</taxon>
        <taxon>Lepidosauria</taxon>
        <taxon>Squamata</taxon>
        <taxon>Bifurcata</taxon>
        <taxon>Unidentata</taxon>
        <taxon>Episquamata</taxon>
        <taxon>Laterata</taxon>
        <taxon>Lacertibaenia</taxon>
        <taxon>Lacertidae</taxon>
        <taxon>Podarcis</taxon>
    </lineage>
</organism>
<evidence type="ECO:0000256" key="8">
    <source>
        <dbReference type="SAM" id="SignalP"/>
    </source>
</evidence>
<reference evidence="10" key="3">
    <citation type="submission" date="2025-09" db="UniProtKB">
        <authorList>
            <consortium name="Ensembl"/>
        </authorList>
    </citation>
    <scope>IDENTIFICATION</scope>
</reference>
<keyword evidence="4 7" id="KW-0472">Membrane</keyword>
<feature type="domain" description="Ig-like" evidence="9">
    <location>
        <begin position="231"/>
        <end position="315"/>
    </location>
</feature>
<evidence type="ECO:0000256" key="4">
    <source>
        <dbReference type="ARBA" id="ARBA00023136"/>
    </source>
</evidence>
<evidence type="ECO:0000256" key="1">
    <source>
        <dbReference type="ARBA" id="ARBA00004167"/>
    </source>
</evidence>
<dbReference type="InterPro" id="IPR013783">
    <property type="entry name" value="Ig-like_fold"/>
</dbReference>
<feature type="domain" description="Ig-like" evidence="9">
    <location>
        <begin position="131"/>
        <end position="226"/>
    </location>
</feature>
<keyword evidence="11" id="KW-1185">Reference proteome</keyword>
<dbReference type="AlphaFoldDB" id="A0A670JYG6"/>
<proteinExistence type="predicted"/>
<dbReference type="SMART" id="SM00409">
    <property type="entry name" value="IG"/>
    <property type="match status" value="2"/>
</dbReference>
<evidence type="ECO:0000313" key="10">
    <source>
        <dbReference type="Ensembl" id="ENSPMRP00000028419.1"/>
    </source>
</evidence>
<feature type="signal peptide" evidence="8">
    <location>
        <begin position="1"/>
        <end position="20"/>
    </location>
</feature>
<dbReference type="GeneTree" id="ENSGT00940000159779"/>
<dbReference type="InterPro" id="IPR007110">
    <property type="entry name" value="Ig-like_dom"/>
</dbReference>
<keyword evidence="7" id="KW-0812">Transmembrane</keyword>
<dbReference type="FunFam" id="2.60.40.10:FF:000013">
    <property type="entry name" value="cell adhesion molecule 1 isoform X1"/>
    <property type="match status" value="1"/>
</dbReference>
<dbReference type="PANTHER" id="PTHR45889:SF5">
    <property type="entry name" value="CELL ADHESION MOLECULE 3"/>
    <property type="match status" value="1"/>
</dbReference>
<reference evidence="10 11" key="1">
    <citation type="journal article" date="2019" name="Proc. Natl. Acad. Sci. U.S.A.">
        <title>Regulatory changes in pterin and carotenoid genes underlie balanced color polymorphisms in the wall lizard.</title>
        <authorList>
            <person name="Andrade P."/>
            <person name="Pinho C."/>
            <person name="Perez I de Lanuza G."/>
            <person name="Afonso S."/>
            <person name="Brejcha J."/>
            <person name="Rubin C.J."/>
            <person name="Wallerman O."/>
            <person name="Pereira P."/>
            <person name="Sabatino S.J."/>
            <person name="Bellati A."/>
            <person name="Pellitteri-Rosa D."/>
            <person name="Bosakova Z."/>
            <person name="Bunikis I."/>
            <person name="Carretero M.A."/>
            <person name="Feiner N."/>
            <person name="Marsik P."/>
            <person name="Pauperio F."/>
            <person name="Salvi D."/>
            <person name="Soler L."/>
            <person name="While G.M."/>
            <person name="Uller T."/>
            <person name="Font E."/>
            <person name="Andersson L."/>
            <person name="Carneiro M."/>
        </authorList>
    </citation>
    <scope>NUCLEOTIDE SEQUENCE</scope>
</reference>
<dbReference type="PROSITE" id="PS50835">
    <property type="entry name" value="IG_LIKE"/>
    <property type="match status" value="3"/>
</dbReference>
<dbReference type="SMART" id="SM00408">
    <property type="entry name" value="IGc2"/>
    <property type="match status" value="3"/>
</dbReference>
<dbReference type="Pfam" id="PF08205">
    <property type="entry name" value="C2-set_2"/>
    <property type="match status" value="1"/>
</dbReference>
<keyword evidence="5" id="KW-1015">Disulfide bond</keyword>
<accession>A0A670JYG6</accession>
<dbReference type="InterPro" id="IPR036179">
    <property type="entry name" value="Ig-like_dom_sf"/>
</dbReference>
<name>A0A670JYG6_PODMU</name>
<dbReference type="InterPro" id="IPR003598">
    <property type="entry name" value="Ig_sub2"/>
</dbReference>
<comment type="subcellular location">
    <subcellularLocation>
        <location evidence="1">Membrane</location>
        <topology evidence="1">Single-pass membrane protein</topology>
    </subcellularLocation>
</comment>
<evidence type="ECO:0000259" key="9">
    <source>
        <dbReference type="PROSITE" id="PS50835"/>
    </source>
</evidence>
<evidence type="ECO:0000256" key="5">
    <source>
        <dbReference type="ARBA" id="ARBA00023157"/>
    </source>
</evidence>
<keyword evidence="3" id="KW-0677">Repeat</keyword>
<dbReference type="Pfam" id="PF13927">
    <property type="entry name" value="Ig_3"/>
    <property type="match status" value="2"/>
</dbReference>
<dbReference type="Proteomes" id="UP000472272">
    <property type="component" value="Chromosome 16"/>
</dbReference>
<evidence type="ECO:0000256" key="2">
    <source>
        <dbReference type="ARBA" id="ARBA00022729"/>
    </source>
</evidence>
<dbReference type="GO" id="GO:0042734">
    <property type="term" value="C:presynaptic membrane"/>
    <property type="evidence" value="ECO:0007669"/>
    <property type="project" value="TreeGrafter"/>
</dbReference>
<dbReference type="InterPro" id="IPR013162">
    <property type="entry name" value="CD80_C2-set"/>
</dbReference>
<dbReference type="OMA" id="ANVTCTV"/>
<evidence type="ECO:0000256" key="6">
    <source>
        <dbReference type="ARBA" id="ARBA00023319"/>
    </source>
</evidence>
<feature type="domain" description="Ig-like" evidence="9">
    <location>
        <begin position="31"/>
        <end position="123"/>
    </location>
</feature>
<keyword evidence="6" id="KW-0393">Immunoglobulin domain</keyword>